<reference evidence="1 2" key="1">
    <citation type="submission" date="2019-11" db="EMBL/GenBank/DDBJ databases">
        <title>Acidiferrimicrobium australis gen. nov., sp. nov., an acidophilic and obligately heterotrophic, member of the Actinobacteria that catalyses dissimilatory oxido- reduction of iron isolated from metal-rich acidic water in Chile.</title>
        <authorList>
            <person name="Gonzalez D."/>
            <person name="Huber K."/>
            <person name="Hedrich S."/>
            <person name="Rojas-Villalobos C."/>
            <person name="Quatrini R."/>
            <person name="Dinamarca M.A."/>
            <person name="Schwarz A."/>
            <person name="Canales C."/>
            <person name="Nancucheo I."/>
        </authorList>
    </citation>
    <scope>NUCLEOTIDE SEQUENCE [LARGE SCALE GENOMIC DNA]</scope>
    <source>
        <strain evidence="1 2">USS-CCA1</strain>
    </source>
</reference>
<proteinExistence type="predicted"/>
<dbReference type="EMBL" id="WJHE01001604">
    <property type="protein sequence ID" value="MST35305.1"/>
    <property type="molecule type" value="Genomic_DNA"/>
</dbReference>
<gene>
    <name evidence="1" type="ORF">GHK86_21565</name>
</gene>
<evidence type="ECO:0000313" key="1">
    <source>
        <dbReference type="EMBL" id="MST35305.1"/>
    </source>
</evidence>
<evidence type="ECO:0000313" key="2">
    <source>
        <dbReference type="Proteomes" id="UP000437736"/>
    </source>
</evidence>
<feature type="non-terminal residue" evidence="1">
    <location>
        <position position="102"/>
    </location>
</feature>
<dbReference type="Proteomes" id="UP000437736">
    <property type="component" value="Unassembled WGS sequence"/>
</dbReference>
<keyword evidence="2" id="KW-1185">Reference proteome</keyword>
<sequence length="102" mass="11649">MATEDLEAEQAYIDRAYGQLERMRRRAEGLLGSMKGADPDLEWALARRVRALADNPRALCFGRIDGRDGETWYVGRRHVEDEAADPVVVEWRAPVALPYYRA</sequence>
<comment type="caution">
    <text evidence="1">The sequence shown here is derived from an EMBL/GenBank/DDBJ whole genome shotgun (WGS) entry which is preliminary data.</text>
</comment>
<organism evidence="1 2">
    <name type="scientific">Acidiferrimicrobium australe</name>
    <dbReference type="NCBI Taxonomy" id="2664430"/>
    <lineage>
        <taxon>Bacteria</taxon>
        <taxon>Bacillati</taxon>
        <taxon>Actinomycetota</taxon>
        <taxon>Acidimicrobiia</taxon>
        <taxon>Acidimicrobiales</taxon>
        <taxon>Acidimicrobiaceae</taxon>
        <taxon>Acidiferrimicrobium</taxon>
    </lineage>
</organism>
<protein>
    <submittedName>
        <fullName evidence="1">AAA family ATPase</fullName>
    </submittedName>
</protein>
<name>A0ABW9QZL1_9ACTN</name>
<accession>A0ABW9QZL1</accession>